<proteinExistence type="predicted"/>
<feature type="signal peptide" evidence="1">
    <location>
        <begin position="1"/>
        <end position="21"/>
    </location>
</feature>
<keyword evidence="3" id="KW-1185">Reference proteome</keyword>
<sequence length="242" mass="26435">MKSAIAALLTVCAFVPATSQAAWHAIMLSGDDSIDNFDNSRVVLGGLLANKGLSLHNQHHLNSQFPDPLNQRDDQASLLGLSRSFSQLNINPKQDACLFYVSSHGKHGNGVYMKRAIDGELTPSQLNTALNWSCGSAPTVVLVSACYSGQFVQPLHADNRIILTAAAADRPSFGCSEDQEYTFWDGCIISQFEHSSTWEDLYQNVNQCISNKESAMGYPASKPQAYFGKNMRNLKLDFGAQP</sequence>
<feature type="chain" id="PRO_5046879373" evidence="1">
    <location>
        <begin position="22"/>
        <end position="242"/>
    </location>
</feature>
<dbReference type="Pfam" id="PF01650">
    <property type="entry name" value="Peptidase_C13"/>
    <property type="match status" value="1"/>
</dbReference>
<name>A0ABY4E0H7_9NEIS</name>
<reference evidence="2 3" key="1">
    <citation type="journal article" date="2022" name="Res Sq">
        <title>Evolution of multicellular longitudinally dividing oral cavity symbionts (Neisseriaceae).</title>
        <authorList>
            <person name="Nyongesa S."/>
            <person name="Weber P."/>
            <person name="Bernet E."/>
            <person name="Pullido F."/>
            <person name="Nieckarz M."/>
            <person name="Delaby M."/>
            <person name="Nieves C."/>
            <person name="Viehboeck T."/>
            <person name="Krause N."/>
            <person name="Rivera-Millot A."/>
            <person name="Nakamura A."/>
            <person name="Vischer N."/>
            <person name="VanNieuwenhze M."/>
            <person name="Brun Y."/>
            <person name="Cava F."/>
            <person name="Bulgheresi S."/>
            <person name="Veyrier F."/>
        </authorList>
    </citation>
    <scope>NUCLEOTIDE SEQUENCE [LARGE SCALE GENOMIC DNA]</scope>
    <source>
        <strain evidence="2 3">SN4</strain>
    </source>
</reference>
<evidence type="ECO:0000313" key="2">
    <source>
        <dbReference type="EMBL" id="UOO89245.1"/>
    </source>
</evidence>
<gene>
    <name evidence="2" type="ORF">LVJ82_17665</name>
</gene>
<accession>A0ABY4E0H7</accession>
<dbReference type="InterPro" id="IPR001096">
    <property type="entry name" value="Peptidase_C13"/>
</dbReference>
<dbReference type="Gene3D" id="3.40.50.1460">
    <property type="match status" value="1"/>
</dbReference>
<keyword evidence="1" id="KW-0732">Signal</keyword>
<dbReference type="EMBL" id="CP091511">
    <property type="protein sequence ID" value="UOO89245.1"/>
    <property type="molecule type" value="Genomic_DNA"/>
</dbReference>
<dbReference type="Proteomes" id="UP000832011">
    <property type="component" value="Chromosome"/>
</dbReference>
<organism evidence="2 3">
    <name type="scientific">Vitreoscilla massiliensis</name>
    <dbReference type="NCBI Taxonomy" id="1689272"/>
    <lineage>
        <taxon>Bacteria</taxon>
        <taxon>Pseudomonadati</taxon>
        <taxon>Pseudomonadota</taxon>
        <taxon>Betaproteobacteria</taxon>
        <taxon>Neisseriales</taxon>
        <taxon>Neisseriaceae</taxon>
        <taxon>Vitreoscilla</taxon>
    </lineage>
</organism>
<evidence type="ECO:0000313" key="3">
    <source>
        <dbReference type="Proteomes" id="UP000832011"/>
    </source>
</evidence>
<dbReference type="RefSeq" id="WP_058356947.1">
    <property type="nucleotide sequence ID" value="NZ_CABKVG010000010.1"/>
</dbReference>
<evidence type="ECO:0000256" key="1">
    <source>
        <dbReference type="SAM" id="SignalP"/>
    </source>
</evidence>
<protein>
    <submittedName>
        <fullName evidence="2">C13 family peptidase</fullName>
    </submittedName>
</protein>